<evidence type="ECO:0000313" key="1">
    <source>
        <dbReference type="WBParaSite" id="SCUD_0000043001-mRNA-1"/>
    </source>
</evidence>
<dbReference type="AlphaFoldDB" id="A0A183JCM3"/>
<name>A0A183JCM3_9TREM</name>
<organism evidence="1">
    <name type="scientific">Schistosoma curassoni</name>
    <dbReference type="NCBI Taxonomy" id="6186"/>
    <lineage>
        <taxon>Eukaryota</taxon>
        <taxon>Metazoa</taxon>
        <taxon>Spiralia</taxon>
        <taxon>Lophotrochozoa</taxon>
        <taxon>Platyhelminthes</taxon>
        <taxon>Trematoda</taxon>
        <taxon>Digenea</taxon>
        <taxon>Strigeidida</taxon>
        <taxon>Schistosomatoidea</taxon>
        <taxon>Schistosomatidae</taxon>
        <taxon>Schistosoma</taxon>
    </lineage>
</organism>
<reference evidence="1" key="1">
    <citation type="submission" date="2016-06" db="UniProtKB">
        <authorList>
            <consortium name="WormBaseParasite"/>
        </authorList>
    </citation>
    <scope>IDENTIFICATION</scope>
</reference>
<proteinExistence type="predicted"/>
<sequence>MKLQYLLTFMYLLSFLISIIPTQRIVSLCRNSVCGCVLFIINNKLITLMIKVIPSFILWIFTSFSSIGSTPENSVSSLRIFHAAFGTFSVIP</sequence>
<dbReference type="WBParaSite" id="SCUD_0000043001-mRNA-1">
    <property type="protein sequence ID" value="SCUD_0000043001-mRNA-1"/>
    <property type="gene ID" value="SCUD_0000043001"/>
</dbReference>
<accession>A0A183JCM3</accession>
<protein>
    <submittedName>
        <fullName evidence="1">Secreted protein</fullName>
    </submittedName>
</protein>